<accession>B0CSN0</accession>
<dbReference type="AlphaFoldDB" id="B0CSN0"/>
<feature type="region of interest" description="Disordered" evidence="1">
    <location>
        <begin position="90"/>
        <end position="114"/>
    </location>
</feature>
<dbReference type="InParanoid" id="B0CSN0"/>
<sequence length="917" mass="103291">MERLPTLWCFARETGGGPPFQVNIHEAMTVMTLIPLLPDDLDHRITALEKQYGFGPLVLSKLSQFNDSVKTHFNLGELDDDTLHIIVQKPDDEPPQKRRKIAGDKSLTPDDSPRMGLVETKQALEDACAPFTQYIKHLADGRLDGHFTSKCRSGKFCVPGFTMTTDPNLLIHNMGVSVDQQKIRELFCNNTVHLFNTSGSGKTRLLLDGLCHCWGIYFTCRAEFPSGGSKDLRDASNTLPKFQSWGGAGDVRAKAAKRALSMLKFVEALPEGITAVAARKRWTFLQVVPPLISYLDLFVLLFRSLRHGDEFEMNTYVETTLTEITSNHPHLFQDDLGSLSNFKLWAVLDEAQAASTMHQGIFPSTSDPSTLKHSFLHEAHLYLMNSDLFSGIVLSGTGLSVEAVNEAIRSSYAKEMPSIGLSKVFTDTGSFMDADIHKKYILGYLDMDLNNYSHQRLLERMVYWLRGRYRPTAGLISIFLSEDNLPRHRILSAYIHQLTKFTPIDAVELEEQEDHIPPKIHMQIKKLIKIGSLEPIFEDVNSQYMAAYDQYWISLYQVLGNSLVQTLVHIVRRWMMAGELSHITRDDEIHKLIDLGVGQLRTLEGTRKDNISQNFSVYIGEPLIILYLSTRFQEQGWTTRWECFSHAILSAPSRPAIGFLFEEVIMYLLMDVFGGKSIPLEKVFHFPEGSPLGGRNVELVAGRQVGLDSMSVAKTSWLTGSSDGFGFKAKSTADALAFLRDPKGKPFLFPDNYMGPDLLCLLRDTESEELMVLLVQAKVQKQLDTKTWMKALESINPEYFYTYVNKDSGKRVQHGSIAYEDLLDNLNLLFTSITGTDEFRLAVEGMRSRLRSARQPSGTRKTPKFLRVVASPDDKHGNRLDSQRQGDVATLKWDAVVEYIGRGAANQIKEGTLSIHL</sequence>
<gene>
    <name evidence="2" type="ORF">LACBIDRAFT_292299</name>
</gene>
<protein>
    <submittedName>
        <fullName evidence="2">Predicted protein</fullName>
    </submittedName>
</protein>
<proteinExistence type="predicted"/>
<dbReference type="Proteomes" id="UP000001194">
    <property type="component" value="Unassembled WGS sequence"/>
</dbReference>
<dbReference type="GeneID" id="6070504"/>
<dbReference type="RefSeq" id="XP_001875429.1">
    <property type="nucleotide sequence ID" value="XM_001875394.1"/>
</dbReference>
<evidence type="ECO:0000256" key="1">
    <source>
        <dbReference type="SAM" id="MobiDB-lite"/>
    </source>
</evidence>
<dbReference type="HOGENOM" id="CLU_317618_0_0_1"/>
<evidence type="ECO:0000313" key="3">
    <source>
        <dbReference type="Proteomes" id="UP000001194"/>
    </source>
</evidence>
<feature type="compositionally biased region" description="Basic and acidic residues" evidence="1">
    <location>
        <begin position="90"/>
        <end position="113"/>
    </location>
</feature>
<evidence type="ECO:0000313" key="2">
    <source>
        <dbReference type="EMBL" id="EDR14870.1"/>
    </source>
</evidence>
<dbReference type="KEGG" id="lbc:LACBIDRAFT_292299"/>
<dbReference type="EMBL" id="DS547092">
    <property type="protein sequence ID" value="EDR14870.1"/>
    <property type="molecule type" value="Genomic_DNA"/>
</dbReference>
<name>B0CSN0_LACBS</name>
<dbReference type="OrthoDB" id="2393824at2759"/>
<organism evidence="3">
    <name type="scientific">Laccaria bicolor (strain S238N-H82 / ATCC MYA-4686)</name>
    <name type="common">Bicoloured deceiver</name>
    <name type="synonym">Laccaria laccata var. bicolor</name>
    <dbReference type="NCBI Taxonomy" id="486041"/>
    <lineage>
        <taxon>Eukaryota</taxon>
        <taxon>Fungi</taxon>
        <taxon>Dikarya</taxon>
        <taxon>Basidiomycota</taxon>
        <taxon>Agaricomycotina</taxon>
        <taxon>Agaricomycetes</taxon>
        <taxon>Agaricomycetidae</taxon>
        <taxon>Agaricales</taxon>
        <taxon>Agaricineae</taxon>
        <taxon>Hydnangiaceae</taxon>
        <taxon>Laccaria</taxon>
    </lineage>
</organism>
<keyword evidence="3" id="KW-1185">Reference proteome</keyword>
<reference evidence="2 3" key="1">
    <citation type="journal article" date="2008" name="Nature">
        <title>The genome of Laccaria bicolor provides insights into mycorrhizal symbiosis.</title>
        <authorList>
            <person name="Martin F."/>
            <person name="Aerts A."/>
            <person name="Ahren D."/>
            <person name="Brun A."/>
            <person name="Danchin E.G.J."/>
            <person name="Duchaussoy F."/>
            <person name="Gibon J."/>
            <person name="Kohler A."/>
            <person name="Lindquist E."/>
            <person name="Pereda V."/>
            <person name="Salamov A."/>
            <person name="Shapiro H.J."/>
            <person name="Wuyts J."/>
            <person name="Blaudez D."/>
            <person name="Buee M."/>
            <person name="Brokstein P."/>
            <person name="Canbaeck B."/>
            <person name="Cohen D."/>
            <person name="Courty P.E."/>
            <person name="Coutinho P.M."/>
            <person name="Delaruelle C."/>
            <person name="Detter J.C."/>
            <person name="Deveau A."/>
            <person name="DiFazio S."/>
            <person name="Duplessis S."/>
            <person name="Fraissinet-Tachet L."/>
            <person name="Lucic E."/>
            <person name="Frey-Klett P."/>
            <person name="Fourrey C."/>
            <person name="Feussner I."/>
            <person name="Gay G."/>
            <person name="Grimwood J."/>
            <person name="Hoegger P.J."/>
            <person name="Jain P."/>
            <person name="Kilaru S."/>
            <person name="Labbe J."/>
            <person name="Lin Y.C."/>
            <person name="Legue V."/>
            <person name="Le Tacon F."/>
            <person name="Marmeisse R."/>
            <person name="Melayah D."/>
            <person name="Montanini B."/>
            <person name="Muratet M."/>
            <person name="Nehls U."/>
            <person name="Niculita-Hirzel H."/>
            <person name="Oudot-Le Secq M.P."/>
            <person name="Peter M."/>
            <person name="Quesneville H."/>
            <person name="Rajashekar B."/>
            <person name="Reich M."/>
            <person name="Rouhier N."/>
            <person name="Schmutz J."/>
            <person name="Yin T."/>
            <person name="Chalot M."/>
            <person name="Henrissat B."/>
            <person name="Kuees U."/>
            <person name="Lucas S."/>
            <person name="Van de Peer Y."/>
            <person name="Podila G.K."/>
            <person name="Polle A."/>
            <person name="Pukkila P.J."/>
            <person name="Richardson P.M."/>
            <person name="Rouze P."/>
            <person name="Sanders I.R."/>
            <person name="Stajich J.E."/>
            <person name="Tunlid A."/>
            <person name="Tuskan G."/>
            <person name="Grigoriev I.V."/>
        </authorList>
    </citation>
    <scope>NUCLEOTIDE SEQUENCE [LARGE SCALE GENOMIC DNA]</scope>
    <source>
        <strain evidence="3">S238N-H82 / ATCC MYA-4686</strain>
    </source>
</reference>